<comment type="caution">
    <text evidence="2">The sequence shown here is derived from an EMBL/GenBank/DDBJ whole genome shotgun (WGS) entry which is preliminary data.</text>
</comment>
<dbReference type="EMBL" id="WTPW01002010">
    <property type="protein sequence ID" value="KAF0402417.1"/>
    <property type="molecule type" value="Genomic_DNA"/>
</dbReference>
<dbReference type="OrthoDB" id="2412332at2759"/>
<dbReference type="Proteomes" id="UP000439903">
    <property type="component" value="Unassembled WGS sequence"/>
</dbReference>
<dbReference type="InterPro" id="IPR011579">
    <property type="entry name" value="ATPase_dom"/>
</dbReference>
<evidence type="ECO:0000313" key="2">
    <source>
        <dbReference type="EMBL" id="KAF0402417.1"/>
    </source>
</evidence>
<reference evidence="2 3" key="1">
    <citation type="journal article" date="2019" name="Environ. Microbiol.">
        <title>At the nexus of three kingdoms: the genome of the mycorrhizal fungus Gigaspora margarita provides insights into plant, endobacterial and fungal interactions.</title>
        <authorList>
            <person name="Venice F."/>
            <person name="Ghignone S."/>
            <person name="Salvioli di Fossalunga A."/>
            <person name="Amselem J."/>
            <person name="Novero M."/>
            <person name="Xianan X."/>
            <person name="Sedzielewska Toro K."/>
            <person name="Morin E."/>
            <person name="Lipzen A."/>
            <person name="Grigoriev I.V."/>
            <person name="Henrissat B."/>
            <person name="Martin F.M."/>
            <person name="Bonfante P."/>
        </authorList>
    </citation>
    <scope>NUCLEOTIDE SEQUENCE [LARGE SCALE GENOMIC DNA]</scope>
    <source>
        <strain evidence="2 3">BEG34</strain>
    </source>
</reference>
<dbReference type="PANTHER" id="PTHR36168">
    <property type="entry name" value="CHROMOSOME 1, WHOLE GENOME SHOTGUN SEQUENCE"/>
    <property type="match status" value="1"/>
</dbReference>
<protein>
    <recommendedName>
        <fullName evidence="1">AAA+ ATPase domain-containing protein</fullName>
    </recommendedName>
</protein>
<evidence type="ECO:0000313" key="3">
    <source>
        <dbReference type="Proteomes" id="UP000439903"/>
    </source>
</evidence>
<dbReference type="SUPFAM" id="SSF52540">
    <property type="entry name" value="P-loop containing nucleoside triphosphate hydrolases"/>
    <property type="match status" value="1"/>
</dbReference>
<proteinExistence type="predicted"/>
<dbReference type="Pfam" id="PF01637">
    <property type="entry name" value="ATPase_2"/>
    <property type="match status" value="1"/>
</dbReference>
<gene>
    <name evidence="2" type="ORF">F8M41_009401</name>
</gene>
<feature type="domain" description="AAA+ ATPase" evidence="1">
    <location>
        <begin position="36"/>
        <end position="202"/>
    </location>
</feature>
<accession>A0A8H3X3V4</accession>
<keyword evidence="3" id="KW-1185">Reference proteome</keyword>
<sequence length="367" mass="42238">MQSFFNVKLPPVRDDIFKERKEMEPIKRILTPTLERPNYYLIIGPHGCGKSTLINFVAGTFKKGIIHVEGSDDIEKFGENFAKAINYPELDVNLVKWLVNQLSGGPYTHKLLWQKVLSRFEEFASKAVKKYSIHPVLIIDDIAKIATNYPKVVERLQNVAKTAADHRLFTVVFVASDANLIDNFMKNSSYSRCRTLYIGDFNENEALAYLINNRNINAQIAKRIFDLCGGRISHIVGVASEVDQLIALRKSLRKSVDYKDNEFCEEVIKIVDEQVNGIKQDYRQVWDTYVPENSNRKILQFLCNNLDAEFTRRDIIRLFDERTGEYIFSTLLKNNIITYKGGIIEFGAPVIKTMLSELHEKEQEIDV</sequence>
<dbReference type="InterPro" id="IPR003593">
    <property type="entry name" value="AAA+_ATPase"/>
</dbReference>
<dbReference type="PANTHER" id="PTHR36168:SF1">
    <property type="entry name" value="ORC1-LIKE AAA ATPASE DOMAIN-CONTAINING PROTEIN"/>
    <property type="match status" value="1"/>
</dbReference>
<evidence type="ECO:0000259" key="1">
    <source>
        <dbReference type="SMART" id="SM00382"/>
    </source>
</evidence>
<dbReference type="InterPro" id="IPR027417">
    <property type="entry name" value="P-loop_NTPase"/>
</dbReference>
<organism evidence="2 3">
    <name type="scientific">Gigaspora margarita</name>
    <dbReference type="NCBI Taxonomy" id="4874"/>
    <lineage>
        <taxon>Eukaryota</taxon>
        <taxon>Fungi</taxon>
        <taxon>Fungi incertae sedis</taxon>
        <taxon>Mucoromycota</taxon>
        <taxon>Glomeromycotina</taxon>
        <taxon>Glomeromycetes</taxon>
        <taxon>Diversisporales</taxon>
        <taxon>Gigasporaceae</taxon>
        <taxon>Gigaspora</taxon>
    </lineage>
</organism>
<dbReference type="SMART" id="SM00382">
    <property type="entry name" value="AAA"/>
    <property type="match status" value="1"/>
</dbReference>
<name>A0A8H3X3V4_GIGMA</name>
<dbReference type="GO" id="GO:0005524">
    <property type="term" value="F:ATP binding"/>
    <property type="evidence" value="ECO:0007669"/>
    <property type="project" value="InterPro"/>
</dbReference>
<dbReference type="AlphaFoldDB" id="A0A8H3X3V4"/>
<dbReference type="Gene3D" id="3.40.50.300">
    <property type="entry name" value="P-loop containing nucleotide triphosphate hydrolases"/>
    <property type="match status" value="1"/>
</dbReference>